<dbReference type="SMART" id="SM00429">
    <property type="entry name" value="IPT"/>
    <property type="match status" value="3"/>
</dbReference>
<evidence type="ECO:0000259" key="2">
    <source>
        <dbReference type="SMART" id="SM00429"/>
    </source>
</evidence>
<dbReference type="AlphaFoldDB" id="A0A7V1ZI86"/>
<dbReference type="Gene3D" id="2.60.40.10">
    <property type="entry name" value="Immunoglobulins"/>
    <property type="match status" value="3"/>
</dbReference>
<dbReference type="InterPro" id="IPR002909">
    <property type="entry name" value="IPT_dom"/>
</dbReference>
<comment type="caution">
    <text evidence="3">The sequence shown here is derived from an EMBL/GenBank/DDBJ whole genome shotgun (WGS) entry which is preliminary data.</text>
</comment>
<dbReference type="CDD" id="cd00102">
    <property type="entry name" value="IPT"/>
    <property type="match status" value="2"/>
</dbReference>
<dbReference type="CDD" id="cd00603">
    <property type="entry name" value="IPT_PCSR"/>
    <property type="match status" value="1"/>
</dbReference>
<dbReference type="SUPFAM" id="SSF81296">
    <property type="entry name" value="E set domains"/>
    <property type="match status" value="3"/>
</dbReference>
<feature type="domain" description="IPT/TIG" evidence="2">
    <location>
        <begin position="220"/>
        <end position="311"/>
    </location>
</feature>
<dbReference type="InterPro" id="IPR013783">
    <property type="entry name" value="Ig-like_fold"/>
</dbReference>
<gene>
    <name evidence="3" type="ORF">ENP06_03775</name>
</gene>
<proteinExistence type="predicted"/>
<name>A0A7V1ZI86_9BACT</name>
<dbReference type="Pfam" id="PF01833">
    <property type="entry name" value="TIG"/>
    <property type="match status" value="3"/>
</dbReference>
<sequence>MVSVVVTTVASSATATDAFRYSAQQLPPLIYSLQPSSGSARGGETVTIYGANFQEPVKVEFSPGGVAQVVDVPPGGNQITVITPQNSVPIDADTTASVTVTSLFGTGRDQTVTKPSAFTFKAEVTTPVLYALSPNAGPIEGGTRVTIFGTGFQYPVQVLFGDREAQVVSSNFNQIVCIAPSIAPSQPGSPTVVQVQVKNILTGKVSSNTLAYRYGEAMFVSGITPNTGYILGWTPATIYGQGFVAPVQVLVDQGGIQVEAEVLSVSGTSLQVKIPPYRGVIGDQCAPVTATIKVTNLGSNLSVTGPTFTYLCSGGISGT</sequence>
<feature type="domain" description="IPT/TIG" evidence="2">
    <location>
        <begin position="27"/>
        <end position="121"/>
    </location>
</feature>
<organism evidence="3">
    <name type="scientific">Thermoanaerobaculum aquaticum</name>
    <dbReference type="NCBI Taxonomy" id="1312852"/>
    <lineage>
        <taxon>Bacteria</taxon>
        <taxon>Pseudomonadati</taxon>
        <taxon>Acidobacteriota</taxon>
        <taxon>Thermoanaerobaculia</taxon>
        <taxon>Thermoanaerobaculales</taxon>
        <taxon>Thermoanaerobaculaceae</taxon>
        <taxon>Thermoanaerobaculum</taxon>
    </lineage>
</organism>
<reference evidence="3" key="1">
    <citation type="journal article" date="2020" name="mSystems">
        <title>Genome- and Community-Level Interaction Insights into Carbon Utilization and Element Cycling Functions of Hydrothermarchaeota in Hydrothermal Sediment.</title>
        <authorList>
            <person name="Zhou Z."/>
            <person name="Liu Y."/>
            <person name="Xu W."/>
            <person name="Pan J."/>
            <person name="Luo Z.H."/>
            <person name="Li M."/>
        </authorList>
    </citation>
    <scope>NUCLEOTIDE SEQUENCE [LARGE SCALE GENOMIC DNA]</scope>
    <source>
        <strain evidence="3">SpSt-186</strain>
    </source>
</reference>
<dbReference type="EMBL" id="DSHW01000282">
    <property type="protein sequence ID" value="HEQ88513.1"/>
    <property type="molecule type" value="Genomic_DNA"/>
</dbReference>
<evidence type="ECO:0000313" key="3">
    <source>
        <dbReference type="EMBL" id="HEQ88513.1"/>
    </source>
</evidence>
<keyword evidence="1" id="KW-0732">Signal</keyword>
<evidence type="ECO:0000256" key="1">
    <source>
        <dbReference type="ARBA" id="ARBA00022729"/>
    </source>
</evidence>
<protein>
    <recommendedName>
        <fullName evidence="2">IPT/TIG domain-containing protein</fullName>
    </recommendedName>
</protein>
<dbReference type="PANTHER" id="PTHR46769">
    <property type="entry name" value="POLYCYSTIC KIDNEY AND HEPATIC DISEASE 1 (AUTOSOMAL RECESSIVE)-LIKE 1"/>
    <property type="match status" value="1"/>
</dbReference>
<accession>A0A7V1ZI86</accession>
<dbReference type="InterPro" id="IPR014756">
    <property type="entry name" value="Ig_E-set"/>
</dbReference>
<dbReference type="PANTHER" id="PTHR46769:SF2">
    <property type="entry name" value="FIBROCYSTIN-L ISOFORM 2 PRECURSOR-RELATED"/>
    <property type="match status" value="1"/>
</dbReference>
<feature type="domain" description="IPT/TIG" evidence="2">
    <location>
        <begin position="126"/>
        <end position="215"/>
    </location>
</feature>
<dbReference type="InterPro" id="IPR052387">
    <property type="entry name" value="Fibrocystin"/>
</dbReference>